<evidence type="ECO:0000313" key="4">
    <source>
        <dbReference type="Proteomes" id="UP000256345"/>
    </source>
</evidence>
<dbReference type="EMBL" id="QUMU01000010">
    <property type="protein sequence ID" value="REG27015.1"/>
    <property type="molecule type" value="Genomic_DNA"/>
</dbReference>
<dbReference type="Pfam" id="PF00487">
    <property type="entry name" value="FA_desaturase"/>
    <property type="match status" value="1"/>
</dbReference>
<proteinExistence type="predicted"/>
<name>A0ABX9JTR4_9BACT</name>
<evidence type="ECO:0000313" key="3">
    <source>
        <dbReference type="EMBL" id="REG27015.1"/>
    </source>
</evidence>
<accession>A0ABX9JTR4</accession>
<sequence length="385" mass="44042">MSLRQDLERSQAIRASYKRLPFQRFWTWLTGKELADEPAARRVNPVESLSWSLLWFIGGTLASISLLTGSGWAGWLLFSITFTVAGARYVVATIIHHAVHHAVFRSANANRILAELLSTMTLVQPYDTYRRFHVYEHHGRDFSTLLDKDLAAIYMLGLRPGTPVLRMKWLLLWQCLNPVFHLKFLWNRLKSNLVDVPTYRLLMSLGWLSFLGWAAHALGALVFIVAIVLPTTVLYQICSLLHLVTEHAWVLRNDGESIKDSHFNNAYGRFCGSPLPPAGLRGLTCATAWAKWIAVHLLLHLPARLLVVQGSLIVHDWHHRFGSHRDWPNAIQLREKQVQHEKAQGRYSYRDVWGLHHVLDEVLQRISDAPTLESSESLSLSYRLN</sequence>
<protein>
    <submittedName>
        <fullName evidence="3">Fatty acid desaturase</fullName>
    </submittedName>
</protein>
<feature type="domain" description="Fatty acid desaturase" evidence="2">
    <location>
        <begin position="71"/>
        <end position="253"/>
    </location>
</feature>
<keyword evidence="4" id="KW-1185">Reference proteome</keyword>
<dbReference type="Proteomes" id="UP000256345">
    <property type="component" value="Unassembled WGS sequence"/>
</dbReference>
<keyword evidence="1" id="KW-0472">Membrane</keyword>
<feature type="transmembrane region" description="Helical" evidence="1">
    <location>
        <begin position="72"/>
        <end position="91"/>
    </location>
</feature>
<keyword evidence="1" id="KW-0812">Transmembrane</keyword>
<dbReference type="InterPro" id="IPR005804">
    <property type="entry name" value="FA_desaturase_dom"/>
</dbReference>
<evidence type="ECO:0000256" key="1">
    <source>
        <dbReference type="SAM" id="Phobius"/>
    </source>
</evidence>
<evidence type="ECO:0000259" key="2">
    <source>
        <dbReference type="Pfam" id="PF00487"/>
    </source>
</evidence>
<feature type="transmembrane region" description="Helical" evidence="1">
    <location>
        <begin position="206"/>
        <end position="229"/>
    </location>
</feature>
<comment type="caution">
    <text evidence="3">The sequence shown here is derived from an EMBL/GenBank/DDBJ whole genome shotgun (WGS) entry which is preliminary data.</text>
</comment>
<keyword evidence="1" id="KW-1133">Transmembrane helix</keyword>
<feature type="transmembrane region" description="Helical" evidence="1">
    <location>
        <begin position="49"/>
        <end position="66"/>
    </location>
</feature>
<gene>
    <name evidence="3" type="ORF">ATI61_11021</name>
</gene>
<dbReference type="RefSeq" id="WP_082175579.1">
    <property type="nucleotide sequence ID" value="NZ_CP011509.1"/>
</dbReference>
<organism evidence="3 4">
    <name type="scientific">Archangium gephyra</name>
    <dbReference type="NCBI Taxonomy" id="48"/>
    <lineage>
        <taxon>Bacteria</taxon>
        <taxon>Pseudomonadati</taxon>
        <taxon>Myxococcota</taxon>
        <taxon>Myxococcia</taxon>
        <taxon>Myxococcales</taxon>
        <taxon>Cystobacterineae</taxon>
        <taxon>Archangiaceae</taxon>
        <taxon>Archangium</taxon>
    </lineage>
</organism>
<reference evidence="3 4" key="1">
    <citation type="submission" date="2018-08" db="EMBL/GenBank/DDBJ databases">
        <title>Genomic Encyclopedia of Archaeal and Bacterial Type Strains, Phase II (KMG-II): from individual species to whole genera.</title>
        <authorList>
            <person name="Goeker M."/>
        </authorList>
    </citation>
    <scope>NUCLEOTIDE SEQUENCE [LARGE SCALE GENOMIC DNA]</scope>
    <source>
        <strain evidence="3 4">DSM 2261</strain>
    </source>
</reference>